<reference evidence="2 3" key="1">
    <citation type="journal article" date="1991" name="Int. J. Syst. Bacteriol.">
        <title>Description of the erythromycin-producing bacterium Arthrobacter sp. strain NRRL B-3381 as Aeromicrobium erythreum gen. nov., sp. nov.</title>
        <authorList>
            <person name="Miller E.S."/>
            <person name="Woese C.R."/>
            <person name="Brenner S."/>
        </authorList>
    </citation>
    <scope>NUCLEOTIDE SEQUENCE [LARGE SCALE GENOMIC DNA]</scope>
    <source>
        <strain evidence="2 3">AR18</strain>
    </source>
</reference>
<dbReference type="RefSeq" id="WP_067853411.1">
    <property type="nucleotide sequence ID" value="NZ_CP011502.1"/>
</dbReference>
<feature type="transmembrane region" description="Helical" evidence="1">
    <location>
        <begin position="27"/>
        <end position="48"/>
    </location>
</feature>
<evidence type="ECO:0000313" key="3">
    <source>
        <dbReference type="Proteomes" id="UP000067689"/>
    </source>
</evidence>
<dbReference type="KEGG" id="aer:AERYTH_00905"/>
<sequence length="185" mass="20175">MREDEQAQDHFQDVVEELERRARRMQVTAVLVGTIGALLVVIAALYGWASTRQGASLLIESDYDARMLVFELVRIAAGAALLGAFAWGVLNLARAALDQSTRYEKRLIAGHFLVYVLRKFETQVKAGDIDLQDVMNVFSAWSDSVDSAFTHVKFGSKTNQALILRMAKDGVEVASGGASAPSGRA</sequence>
<dbReference type="PATRIC" id="fig|2041.4.peg.187"/>
<accession>A0A0U4BWT8</accession>
<feature type="transmembrane region" description="Helical" evidence="1">
    <location>
        <begin position="68"/>
        <end position="93"/>
    </location>
</feature>
<organism evidence="2 3">
    <name type="scientific">Aeromicrobium erythreum</name>
    <dbReference type="NCBI Taxonomy" id="2041"/>
    <lineage>
        <taxon>Bacteria</taxon>
        <taxon>Bacillati</taxon>
        <taxon>Actinomycetota</taxon>
        <taxon>Actinomycetes</taxon>
        <taxon>Propionibacteriales</taxon>
        <taxon>Nocardioidaceae</taxon>
        <taxon>Aeromicrobium</taxon>
    </lineage>
</organism>
<dbReference type="Proteomes" id="UP000067689">
    <property type="component" value="Chromosome"/>
</dbReference>
<gene>
    <name evidence="2" type="ORF">AERYTH_00905</name>
</gene>
<evidence type="ECO:0000313" key="2">
    <source>
        <dbReference type="EMBL" id="ALX03359.1"/>
    </source>
</evidence>
<keyword evidence="1" id="KW-0812">Transmembrane</keyword>
<proteinExistence type="predicted"/>
<protein>
    <submittedName>
        <fullName evidence="2">Uncharacterized protein</fullName>
    </submittedName>
</protein>
<keyword evidence="1" id="KW-0472">Membrane</keyword>
<dbReference type="EMBL" id="CP011502">
    <property type="protein sequence ID" value="ALX03359.1"/>
    <property type="molecule type" value="Genomic_DNA"/>
</dbReference>
<dbReference type="AlphaFoldDB" id="A0A0U4BWT8"/>
<name>A0A0U4BWT8_9ACTN</name>
<keyword evidence="3" id="KW-1185">Reference proteome</keyword>
<keyword evidence="1" id="KW-1133">Transmembrane helix</keyword>
<evidence type="ECO:0000256" key="1">
    <source>
        <dbReference type="SAM" id="Phobius"/>
    </source>
</evidence>